<protein>
    <submittedName>
        <fullName evidence="4">Deoxynucleoside kinase</fullName>
    </submittedName>
</protein>
<dbReference type="AlphaFoldDB" id="A0A520MIR3"/>
<feature type="binding site" evidence="2">
    <location>
        <begin position="26"/>
        <end position="34"/>
    </location>
    <ligand>
        <name>ATP</name>
        <dbReference type="ChEBI" id="CHEBI:30616"/>
    </ligand>
</feature>
<accession>A0A520MIR3</accession>
<dbReference type="GO" id="GO:0005524">
    <property type="term" value="F:ATP binding"/>
    <property type="evidence" value="ECO:0007669"/>
    <property type="project" value="UniProtKB-KW"/>
</dbReference>
<evidence type="ECO:0000256" key="1">
    <source>
        <dbReference type="PIRSR" id="PIRSR000705-1"/>
    </source>
</evidence>
<name>A0A520MIR3_9GAMM</name>
<organism evidence="4 5">
    <name type="scientific">SAR92 clade bacterium</name>
    <dbReference type="NCBI Taxonomy" id="2315479"/>
    <lineage>
        <taxon>Bacteria</taxon>
        <taxon>Pseudomonadati</taxon>
        <taxon>Pseudomonadota</taxon>
        <taxon>Gammaproteobacteria</taxon>
        <taxon>Cellvibrionales</taxon>
        <taxon>Porticoccaceae</taxon>
        <taxon>SAR92 clade</taxon>
    </lineage>
</organism>
<dbReference type="PANTHER" id="PTHR10513:SF46">
    <property type="entry name" value="DEOXYGUANOSINE KINASE"/>
    <property type="match status" value="1"/>
</dbReference>
<proteinExistence type="predicted"/>
<comment type="caution">
    <text evidence="4">The sequence shown here is derived from an EMBL/GenBank/DDBJ whole genome shotgun (WGS) entry which is preliminary data.</text>
</comment>
<keyword evidence="2" id="KW-0547">Nucleotide-binding</keyword>
<dbReference type="EMBL" id="SHBP01000002">
    <property type="protein sequence ID" value="RZO21081.1"/>
    <property type="molecule type" value="Genomic_DNA"/>
</dbReference>
<keyword evidence="4" id="KW-0418">Kinase</keyword>
<sequence>MDDSLFLNLNLERSTISIPSYIAVEGPIGVGKTTLAKRLAASFNYDILLEEPETNPFLERFYKDRRTYALPLQLHFLFQRMQKLQALRQGDIFQQVRISDFLIEKDPLFARVTLDDDEYRLYQTVYENIITDLPKPDLVIYLQAPTATLYKRLQQRGNEIEKPVEESYLQQLNDAYTQFFYHYDDTPLLIVNTSVIDLAKSESDYHNLVRHILQTQSGRHYYNPQPIDEKLAISSLSS</sequence>
<dbReference type="CDD" id="cd01673">
    <property type="entry name" value="dNK"/>
    <property type="match status" value="1"/>
</dbReference>
<gene>
    <name evidence="4" type="ORF">EVB03_02320</name>
</gene>
<dbReference type="PANTHER" id="PTHR10513">
    <property type="entry name" value="DEOXYNUCLEOSIDE KINASE"/>
    <property type="match status" value="1"/>
</dbReference>
<dbReference type="Pfam" id="PF01712">
    <property type="entry name" value="dNK"/>
    <property type="match status" value="1"/>
</dbReference>
<dbReference type="InterPro" id="IPR050566">
    <property type="entry name" value="Deoxyribonucleoside_kinase"/>
</dbReference>
<feature type="binding site" evidence="2">
    <location>
        <begin position="152"/>
        <end position="156"/>
    </location>
    <ligand>
        <name>ATP</name>
        <dbReference type="ChEBI" id="CHEBI:30616"/>
    </ligand>
</feature>
<dbReference type="Gene3D" id="3.40.50.300">
    <property type="entry name" value="P-loop containing nucleotide triphosphate hydrolases"/>
    <property type="match status" value="1"/>
</dbReference>
<dbReference type="GO" id="GO:0005737">
    <property type="term" value="C:cytoplasm"/>
    <property type="evidence" value="ECO:0007669"/>
    <property type="project" value="TreeGrafter"/>
</dbReference>
<dbReference type="SUPFAM" id="SSF52540">
    <property type="entry name" value="P-loop containing nucleoside triphosphate hydrolases"/>
    <property type="match status" value="1"/>
</dbReference>
<feature type="domain" description="Deoxynucleoside kinase" evidence="3">
    <location>
        <begin position="22"/>
        <end position="212"/>
    </location>
</feature>
<keyword evidence="4" id="KW-0808">Transferase</keyword>
<dbReference type="PIRSF" id="PIRSF000705">
    <property type="entry name" value="DNK"/>
    <property type="match status" value="1"/>
</dbReference>
<dbReference type="InterPro" id="IPR002624">
    <property type="entry name" value="DCK/DGK"/>
</dbReference>
<evidence type="ECO:0000256" key="2">
    <source>
        <dbReference type="PIRSR" id="PIRSR000705-3"/>
    </source>
</evidence>
<evidence type="ECO:0000259" key="3">
    <source>
        <dbReference type="Pfam" id="PF01712"/>
    </source>
</evidence>
<evidence type="ECO:0000313" key="5">
    <source>
        <dbReference type="Proteomes" id="UP000315889"/>
    </source>
</evidence>
<dbReference type="InterPro" id="IPR031314">
    <property type="entry name" value="DNK_dom"/>
</dbReference>
<dbReference type="GO" id="GO:0019136">
    <property type="term" value="F:deoxynucleoside kinase activity"/>
    <property type="evidence" value="ECO:0007669"/>
    <property type="project" value="InterPro"/>
</dbReference>
<feature type="active site" description="Proton acceptor" evidence="1">
    <location>
        <position position="100"/>
    </location>
</feature>
<reference evidence="4 5" key="1">
    <citation type="submission" date="2019-02" db="EMBL/GenBank/DDBJ databases">
        <title>Prokaryotic population dynamics and viral predation in marine succession experiment using metagenomics: the confinement effect.</title>
        <authorList>
            <person name="Haro-Moreno J.M."/>
            <person name="Rodriguez-Valera F."/>
            <person name="Lopez-Perez M."/>
        </authorList>
    </citation>
    <scope>NUCLEOTIDE SEQUENCE [LARGE SCALE GENOMIC DNA]</scope>
    <source>
        <strain evidence="4">MED-G170</strain>
    </source>
</reference>
<keyword evidence="2" id="KW-0067">ATP-binding</keyword>
<evidence type="ECO:0000313" key="4">
    <source>
        <dbReference type="EMBL" id="RZO21081.1"/>
    </source>
</evidence>
<dbReference type="InterPro" id="IPR027417">
    <property type="entry name" value="P-loop_NTPase"/>
</dbReference>
<dbReference type="Proteomes" id="UP000315889">
    <property type="component" value="Unassembled WGS sequence"/>
</dbReference>